<dbReference type="Pfam" id="PF13649">
    <property type="entry name" value="Methyltransf_25"/>
    <property type="match status" value="1"/>
</dbReference>
<evidence type="ECO:0000256" key="3">
    <source>
        <dbReference type="ARBA" id="ARBA00022691"/>
    </source>
</evidence>
<sequence length="236" mass="27463">MNASRLQRIRKEERKYHEQCFENVKLYQKGTWLHEPVDLVMDHFDYLQTDKPLSILDLGCGVGRHSIPLADKVRVTGGYVQCVDLLEKALEKLNQYSRRYGVDDAIRTEQGDISDYQIQENSYDYIVAGSSLEHVRSEDLLQKVLQRMAKGTREKGINCILMNTNIKEFNKKDGTERETLFEVILDKEKALSAFRREYKGWKELHVGEEPLELEINRDKEPVILKAVSLSYIVQKP</sequence>
<dbReference type="Proteomes" id="UP000644756">
    <property type="component" value="Unassembled WGS sequence"/>
</dbReference>
<dbReference type="PANTHER" id="PTHR43464:SF19">
    <property type="entry name" value="UBIQUINONE BIOSYNTHESIS O-METHYLTRANSFERASE, MITOCHONDRIAL"/>
    <property type="match status" value="1"/>
</dbReference>
<comment type="caution">
    <text evidence="5">The sequence shown here is derived from an EMBL/GenBank/DDBJ whole genome shotgun (WGS) entry which is preliminary data.</text>
</comment>
<keyword evidence="6" id="KW-1185">Reference proteome</keyword>
<evidence type="ECO:0000256" key="2">
    <source>
        <dbReference type="ARBA" id="ARBA00022679"/>
    </source>
</evidence>
<evidence type="ECO:0000256" key="1">
    <source>
        <dbReference type="ARBA" id="ARBA00022603"/>
    </source>
</evidence>
<dbReference type="GO" id="GO:0008168">
    <property type="term" value="F:methyltransferase activity"/>
    <property type="evidence" value="ECO:0007669"/>
    <property type="project" value="UniProtKB-KW"/>
</dbReference>
<gene>
    <name evidence="5" type="ORF">GCM10010916_10540</name>
</gene>
<dbReference type="AlphaFoldDB" id="A0A917CR33"/>
<protein>
    <submittedName>
        <fullName evidence="5">Methyltransferase</fullName>
    </submittedName>
</protein>
<evidence type="ECO:0000313" key="6">
    <source>
        <dbReference type="Proteomes" id="UP000644756"/>
    </source>
</evidence>
<organism evidence="5 6">
    <name type="scientific">Paenibacillus abyssi</name>
    <dbReference type="NCBI Taxonomy" id="1340531"/>
    <lineage>
        <taxon>Bacteria</taxon>
        <taxon>Bacillati</taxon>
        <taxon>Bacillota</taxon>
        <taxon>Bacilli</taxon>
        <taxon>Bacillales</taxon>
        <taxon>Paenibacillaceae</taxon>
        <taxon>Paenibacillus</taxon>
    </lineage>
</organism>
<evidence type="ECO:0000313" key="5">
    <source>
        <dbReference type="EMBL" id="GGF95053.1"/>
    </source>
</evidence>
<name>A0A917CR33_9BACL</name>
<dbReference type="InterPro" id="IPR029063">
    <property type="entry name" value="SAM-dependent_MTases_sf"/>
</dbReference>
<dbReference type="EMBL" id="BMGR01000003">
    <property type="protein sequence ID" value="GGF95053.1"/>
    <property type="molecule type" value="Genomic_DNA"/>
</dbReference>
<feature type="domain" description="Methyltransferase" evidence="4">
    <location>
        <begin position="55"/>
        <end position="156"/>
    </location>
</feature>
<dbReference type="InterPro" id="IPR041698">
    <property type="entry name" value="Methyltransf_25"/>
</dbReference>
<reference evidence="5" key="1">
    <citation type="journal article" date="2014" name="Int. J. Syst. Evol. Microbiol.">
        <title>Complete genome sequence of Corynebacterium casei LMG S-19264T (=DSM 44701T), isolated from a smear-ripened cheese.</title>
        <authorList>
            <consortium name="US DOE Joint Genome Institute (JGI-PGF)"/>
            <person name="Walter F."/>
            <person name="Albersmeier A."/>
            <person name="Kalinowski J."/>
            <person name="Ruckert C."/>
        </authorList>
    </citation>
    <scope>NUCLEOTIDE SEQUENCE</scope>
    <source>
        <strain evidence="5">CGMCC 1.12987</strain>
    </source>
</reference>
<reference evidence="5" key="2">
    <citation type="submission" date="2020-09" db="EMBL/GenBank/DDBJ databases">
        <authorList>
            <person name="Sun Q."/>
            <person name="Zhou Y."/>
        </authorList>
    </citation>
    <scope>NUCLEOTIDE SEQUENCE</scope>
    <source>
        <strain evidence="5">CGMCC 1.12987</strain>
    </source>
</reference>
<keyword evidence="1 5" id="KW-0489">Methyltransferase</keyword>
<keyword evidence="2" id="KW-0808">Transferase</keyword>
<accession>A0A917CR33</accession>
<dbReference type="PANTHER" id="PTHR43464">
    <property type="entry name" value="METHYLTRANSFERASE"/>
    <property type="match status" value="1"/>
</dbReference>
<evidence type="ECO:0000259" key="4">
    <source>
        <dbReference type="Pfam" id="PF13649"/>
    </source>
</evidence>
<dbReference type="RefSeq" id="WP_188529705.1">
    <property type="nucleotide sequence ID" value="NZ_BMGR01000003.1"/>
</dbReference>
<dbReference type="CDD" id="cd02440">
    <property type="entry name" value="AdoMet_MTases"/>
    <property type="match status" value="1"/>
</dbReference>
<keyword evidence="3" id="KW-0949">S-adenosyl-L-methionine</keyword>
<dbReference type="GO" id="GO:0032259">
    <property type="term" value="P:methylation"/>
    <property type="evidence" value="ECO:0007669"/>
    <property type="project" value="UniProtKB-KW"/>
</dbReference>
<dbReference type="Gene3D" id="3.40.50.150">
    <property type="entry name" value="Vaccinia Virus protein VP39"/>
    <property type="match status" value="1"/>
</dbReference>
<dbReference type="SUPFAM" id="SSF53335">
    <property type="entry name" value="S-adenosyl-L-methionine-dependent methyltransferases"/>
    <property type="match status" value="1"/>
</dbReference>
<proteinExistence type="predicted"/>